<name>A0A059CYN7_EUCGR</name>
<feature type="domain" description="PABS" evidence="6">
    <location>
        <begin position="73"/>
        <end position="310"/>
    </location>
</feature>
<dbReference type="SUPFAM" id="SSF53335">
    <property type="entry name" value="S-adenosyl-L-methionine-dependent methyltransferases"/>
    <property type="match status" value="1"/>
</dbReference>
<dbReference type="eggNOG" id="KOG1562">
    <property type="taxonomic scope" value="Eukaryota"/>
</dbReference>
<dbReference type="AlphaFoldDB" id="A0A059CYN7"/>
<dbReference type="InParanoid" id="A0A059CYN7"/>
<feature type="active site" description="Proton acceptor" evidence="3">
    <location>
        <position position="229"/>
    </location>
</feature>
<dbReference type="InterPro" id="IPR030374">
    <property type="entry name" value="PABS"/>
</dbReference>
<reference evidence="7" key="1">
    <citation type="submission" date="2013-07" db="EMBL/GenBank/DDBJ databases">
        <title>The genome of Eucalyptus grandis.</title>
        <authorList>
            <person name="Schmutz J."/>
            <person name="Hayes R."/>
            <person name="Myburg A."/>
            <person name="Tuskan G."/>
            <person name="Grattapaglia D."/>
            <person name="Rokhsar D.S."/>
        </authorList>
    </citation>
    <scope>NUCLEOTIDE SEQUENCE</scope>
    <source>
        <tissue evidence="7">Leaf extractions</tissue>
    </source>
</reference>
<dbReference type="GO" id="GO:0004766">
    <property type="term" value="F:spermidine synthase activity"/>
    <property type="evidence" value="ECO:0000318"/>
    <property type="project" value="GO_Central"/>
</dbReference>
<evidence type="ECO:0000256" key="1">
    <source>
        <dbReference type="ARBA" id="ARBA00007867"/>
    </source>
</evidence>
<keyword evidence="2 3" id="KW-0808">Transferase</keyword>
<gene>
    <name evidence="7" type="ORF">EUGRSUZ_B00355</name>
</gene>
<dbReference type="InterPro" id="IPR029063">
    <property type="entry name" value="SAM-dependent_MTases_sf"/>
</dbReference>
<dbReference type="InterPro" id="IPR030373">
    <property type="entry name" value="PABS_CS"/>
</dbReference>
<dbReference type="FunFam" id="3.40.50.150:FF:000013">
    <property type="entry name" value="Spermidine synthase"/>
    <property type="match status" value="1"/>
</dbReference>
<dbReference type="InterPro" id="IPR037163">
    <property type="entry name" value="Spermidine_synt_N_sf"/>
</dbReference>
<organism evidence="7">
    <name type="scientific">Eucalyptus grandis</name>
    <name type="common">Flooded gum</name>
    <dbReference type="NCBI Taxonomy" id="71139"/>
    <lineage>
        <taxon>Eukaryota</taxon>
        <taxon>Viridiplantae</taxon>
        <taxon>Streptophyta</taxon>
        <taxon>Embryophyta</taxon>
        <taxon>Tracheophyta</taxon>
        <taxon>Spermatophyta</taxon>
        <taxon>Magnoliopsida</taxon>
        <taxon>eudicotyledons</taxon>
        <taxon>Gunneridae</taxon>
        <taxon>Pentapetalae</taxon>
        <taxon>rosids</taxon>
        <taxon>malvids</taxon>
        <taxon>Myrtales</taxon>
        <taxon>Myrtaceae</taxon>
        <taxon>Myrtoideae</taxon>
        <taxon>Eucalypteae</taxon>
        <taxon>Eucalyptus</taxon>
    </lineage>
</organism>
<evidence type="ECO:0000256" key="5">
    <source>
        <dbReference type="SAM" id="MobiDB-lite"/>
    </source>
</evidence>
<dbReference type="GO" id="GO:0005829">
    <property type="term" value="C:cytosol"/>
    <property type="evidence" value="ECO:0000318"/>
    <property type="project" value="GO_Central"/>
</dbReference>
<dbReference type="STRING" id="71139.A0A059CYN7"/>
<evidence type="ECO:0000256" key="2">
    <source>
        <dbReference type="ARBA" id="ARBA00022679"/>
    </source>
</evidence>
<dbReference type="PANTHER" id="PTHR11558">
    <property type="entry name" value="SPERMIDINE/SPERMINE SYNTHASE"/>
    <property type="match status" value="1"/>
</dbReference>
<feature type="compositionally biased region" description="Basic and acidic residues" evidence="5">
    <location>
        <begin position="54"/>
        <end position="63"/>
    </location>
</feature>
<dbReference type="HAMAP" id="MF_00198">
    <property type="entry name" value="Spermidine_synth"/>
    <property type="match status" value="1"/>
</dbReference>
<evidence type="ECO:0000256" key="4">
    <source>
        <dbReference type="RuleBase" id="RU003836"/>
    </source>
</evidence>
<evidence type="ECO:0000259" key="6">
    <source>
        <dbReference type="PROSITE" id="PS51006"/>
    </source>
</evidence>
<dbReference type="CDD" id="cd02440">
    <property type="entry name" value="AdoMet_MTases"/>
    <property type="match status" value="1"/>
</dbReference>
<dbReference type="PANTHER" id="PTHR11558:SF44">
    <property type="entry name" value="PABS DOMAIN-CONTAINING PROTEIN"/>
    <property type="match status" value="1"/>
</dbReference>
<dbReference type="GO" id="GO:0008295">
    <property type="term" value="P:spermidine biosynthetic process"/>
    <property type="evidence" value="ECO:0000318"/>
    <property type="project" value="GO_Central"/>
</dbReference>
<dbReference type="InterPro" id="IPR035246">
    <property type="entry name" value="Spermidine_synt_N"/>
</dbReference>
<dbReference type="Pfam" id="PF17284">
    <property type="entry name" value="Spermine_synt_N"/>
    <property type="match status" value="1"/>
</dbReference>
<feature type="region of interest" description="Disordered" evidence="5">
    <location>
        <begin position="24"/>
        <end position="72"/>
    </location>
</feature>
<comment type="similarity">
    <text evidence="1 4">Belongs to the spermidine/spermine synthase family.</text>
</comment>
<dbReference type="InterPro" id="IPR001045">
    <property type="entry name" value="Spermi_synthase"/>
</dbReference>
<dbReference type="Gene3D" id="2.30.140.10">
    <property type="entry name" value="Spermidine synthase, tetramerisation domain"/>
    <property type="match status" value="1"/>
</dbReference>
<dbReference type="Gramene" id="KCW83432">
    <property type="protein sequence ID" value="KCW83432"/>
    <property type="gene ID" value="EUGRSUZ_B00355"/>
</dbReference>
<dbReference type="PROSITE" id="PS51006">
    <property type="entry name" value="PABS_2"/>
    <property type="match status" value="1"/>
</dbReference>
<dbReference type="OrthoDB" id="38125at2759"/>
<evidence type="ECO:0000313" key="7">
    <source>
        <dbReference type="EMBL" id="KCW83432.1"/>
    </source>
</evidence>
<proteinExistence type="inferred from homology"/>
<keyword evidence="3" id="KW-0620">Polyamine biosynthesis</keyword>
<evidence type="ECO:0000256" key="3">
    <source>
        <dbReference type="PROSITE-ProRule" id="PRU00354"/>
    </source>
</evidence>
<dbReference type="KEGG" id="egr:104418481"/>
<dbReference type="OMA" id="WPGQAHF"/>
<dbReference type="PROSITE" id="PS01330">
    <property type="entry name" value="PABS_1"/>
    <property type="match status" value="1"/>
</dbReference>
<protein>
    <recommendedName>
        <fullName evidence="6">PABS domain-containing protein</fullName>
    </recommendedName>
</protein>
<dbReference type="NCBIfam" id="TIGR00417">
    <property type="entry name" value="speE"/>
    <property type="match status" value="1"/>
</dbReference>
<dbReference type="Gene3D" id="3.40.50.150">
    <property type="entry name" value="Vaccinia Virus protein VP39"/>
    <property type="match status" value="1"/>
</dbReference>
<dbReference type="EMBL" id="KK198754">
    <property type="protein sequence ID" value="KCW83432.1"/>
    <property type="molecule type" value="Genomic_DNA"/>
</dbReference>
<sequence length="362" mass="40208">MQAVEKLQQSYRPGTFLISDNMAIGDEGKCGGGGSKEKGRKNGVCSDASAKPITENDVRRDDNSSDPENPQLPGWFAEYSPLWPGQAHFLKIEKVLFEGKSQYQHMMVLESTAYGKVFVLDGALQLTEKDECAYQEMITHLPLCSIPKPQKVLLIGGGDGGILREISRHSSVVHIDICEMDMMLIDVYREFFPEVAVGYEDPRVRLHIMDGSEFLKSAQGGTYDAIIVDAFDPIRPEHEIFGSPFFEMVVKALREGGVMCIQAESLWFPSLNLPQLIHTFRNIFKGSVNYAWAPVPAYPSGVIGFLLCSTEGPRVDFTRPVNPLNHHDAASSLGVAKEPPKFYNAEMHSASFCLPSFARDRL</sequence>
<dbReference type="Pfam" id="PF01564">
    <property type="entry name" value="Spermine_synth"/>
    <property type="match status" value="1"/>
</dbReference>
<accession>A0A059CYN7</accession>